<dbReference type="Proteomes" id="UP000316778">
    <property type="component" value="Unassembled WGS sequence"/>
</dbReference>
<dbReference type="AlphaFoldDB" id="A0A562T2S8"/>
<organism evidence="1 2">
    <name type="scientific">Chitinophaga japonensis</name>
    <name type="common">Flexibacter japonensis</name>
    <dbReference type="NCBI Taxonomy" id="104662"/>
    <lineage>
        <taxon>Bacteria</taxon>
        <taxon>Pseudomonadati</taxon>
        <taxon>Bacteroidota</taxon>
        <taxon>Chitinophagia</taxon>
        <taxon>Chitinophagales</taxon>
        <taxon>Chitinophagaceae</taxon>
        <taxon>Chitinophaga</taxon>
    </lineage>
</organism>
<dbReference type="EMBL" id="VLLG01000003">
    <property type="protein sequence ID" value="TWI87872.1"/>
    <property type="molecule type" value="Genomic_DNA"/>
</dbReference>
<reference evidence="1 2" key="1">
    <citation type="journal article" date="2013" name="Stand. Genomic Sci.">
        <title>Genomic Encyclopedia of Type Strains, Phase I: The one thousand microbial genomes (KMG-I) project.</title>
        <authorList>
            <person name="Kyrpides N.C."/>
            <person name="Woyke T."/>
            <person name="Eisen J.A."/>
            <person name="Garrity G."/>
            <person name="Lilburn T.G."/>
            <person name="Beck B.J."/>
            <person name="Whitman W.B."/>
            <person name="Hugenholtz P."/>
            <person name="Klenk H.P."/>
        </authorList>
    </citation>
    <scope>NUCLEOTIDE SEQUENCE [LARGE SCALE GENOMIC DNA]</scope>
    <source>
        <strain evidence="1 2">DSM 13484</strain>
    </source>
</reference>
<proteinExistence type="predicted"/>
<accession>A0A562T2S8</accession>
<dbReference type="RefSeq" id="WP_145712400.1">
    <property type="nucleotide sequence ID" value="NZ_BAAAFY010000001.1"/>
</dbReference>
<sequence length="82" mass="9531">MGAPSLNQQINDYLEPLNSRQKKAILTIAKTFAEEQEIIEYSEAFKQELDHRYESYKSGEKLISETEADKRIKKILKAGKRK</sequence>
<protein>
    <submittedName>
        <fullName evidence="1">Uncharacterized protein</fullName>
    </submittedName>
</protein>
<gene>
    <name evidence="1" type="ORF">LX66_1946</name>
</gene>
<keyword evidence="2" id="KW-1185">Reference proteome</keyword>
<dbReference type="OrthoDB" id="677729at2"/>
<evidence type="ECO:0000313" key="1">
    <source>
        <dbReference type="EMBL" id="TWI87872.1"/>
    </source>
</evidence>
<name>A0A562T2S8_CHIJA</name>
<evidence type="ECO:0000313" key="2">
    <source>
        <dbReference type="Proteomes" id="UP000316778"/>
    </source>
</evidence>
<comment type="caution">
    <text evidence="1">The sequence shown here is derived from an EMBL/GenBank/DDBJ whole genome shotgun (WGS) entry which is preliminary data.</text>
</comment>